<dbReference type="AlphaFoldDB" id="A0A935TER3"/>
<dbReference type="EMBL" id="JADJOT010000002">
    <property type="protein sequence ID" value="MBK7952925.1"/>
    <property type="molecule type" value="Genomic_DNA"/>
</dbReference>
<reference evidence="1 2" key="1">
    <citation type="submission" date="2020-10" db="EMBL/GenBank/DDBJ databases">
        <title>Connecting structure to function with the recovery of over 1000 high-quality activated sludge metagenome-assembled genomes encoding full-length rRNA genes using long-read sequencing.</title>
        <authorList>
            <person name="Singleton C.M."/>
            <person name="Petriglieri F."/>
            <person name="Kristensen J.M."/>
            <person name="Kirkegaard R.H."/>
            <person name="Michaelsen T.Y."/>
            <person name="Andersen M.H."/>
            <person name="Karst S.M."/>
            <person name="Dueholm M.S."/>
            <person name="Nielsen P.H."/>
            <person name="Albertsen M."/>
        </authorList>
    </citation>
    <scope>NUCLEOTIDE SEQUENCE [LARGE SCALE GENOMIC DNA]</scope>
    <source>
        <strain evidence="1">Fred_18-Q3-R57-64_BAT3C.720</strain>
    </source>
</reference>
<dbReference type="Proteomes" id="UP000706151">
    <property type="component" value="Unassembled WGS sequence"/>
</dbReference>
<sequence>MILKLFPQRPDHPLADAKEFKRILAELHVDKAAKAVDELVGWFESLQHAENFRLDHYFDVLRQLDDAGQQHLRNLVRDYLDSPQLSTLERQRLWELSFAYWNVVAGRYSACIQRARIDPKGRGTDAFNASLALAEVRLQAARRSCLKWLAYRYESASRDFWKAFGRSFLAAEGAGHAQKSVQLYPGQAGSSSVAQQYLHALVFFASAMDGLLPQQIELADRVITHFVPSFICSSDCRPDSLYRVDAASGSPPARLASHPQATRSSLRYVSTGPALPALEELIHVVERDEVPVGVNLGGGYSQKALLQVLRHLRIYWALQPPKRRHQRHAVKAKMAVVHGFDRSYALFSGMAPHPEISTGTRNWMVENVSRGGFRVCFDASAGERIRIGALLCMQPEGGDNWLLGTARRLNKLDGRANLGIQVLSRQAQSVELRPRRSGFSAAVANPGIYLHDGGEPGVARIVLPLGGFNVRETLDCSLDGSAHRLTPVEVESSGVDYEIARFHDQLLG</sequence>
<organism evidence="1 2">
    <name type="scientific">Candidatus Accumulibacter affinis</name>
    <dbReference type="NCBI Taxonomy" id="2954384"/>
    <lineage>
        <taxon>Bacteria</taxon>
        <taxon>Pseudomonadati</taxon>
        <taxon>Pseudomonadota</taxon>
        <taxon>Betaproteobacteria</taxon>
        <taxon>Candidatus Accumulibacter</taxon>
    </lineage>
</organism>
<protein>
    <recommendedName>
        <fullName evidence="3">PilZ domain-containing protein</fullName>
    </recommendedName>
</protein>
<accession>A0A935TER3</accession>
<evidence type="ECO:0000313" key="2">
    <source>
        <dbReference type="Proteomes" id="UP000706151"/>
    </source>
</evidence>
<gene>
    <name evidence="1" type="ORF">IPK02_02555</name>
</gene>
<evidence type="ECO:0000313" key="1">
    <source>
        <dbReference type="EMBL" id="MBK7952925.1"/>
    </source>
</evidence>
<evidence type="ECO:0008006" key="3">
    <source>
        <dbReference type="Google" id="ProtNLM"/>
    </source>
</evidence>
<name>A0A935TER3_9PROT</name>
<proteinExistence type="predicted"/>
<comment type="caution">
    <text evidence="1">The sequence shown here is derived from an EMBL/GenBank/DDBJ whole genome shotgun (WGS) entry which is preliminary data.</text>
</comment>